<evidence type="ECO:0000256" key="2">
    <source>
        <dbReference type="ARBA" id="ARBA00022723"/>
    </source>
</evidence>
<dbReference type="InterPro" id="IPR005117">
    <property type="entry name" value="NiRdtase/SiRdtase_haem-b_fer"/>
</dbReference>
<keyword evidence="3" id="KW-0408">Iron</keyword>
<name>A0AAE4MHT3_9EURY</name>
<dbReference type="RefSeq" id="WP_338099261.1">
    <property type="nucleotide sequence ID" value="NZ_JAWDKD010000013.1"/>
</dbReference>
<comment type="caution">
    <text evidence="7">The sequence shown here is derived from an EMBL/GenBank/DDBJ whole genome shotgun (WGS) entry which is preliminary data.</text>
</comment>
<dbReference type="GO" id="GO:0046872">
    <property type="term" value="F:metal ion binding"/>
    <property type="evidence" value="ECO:0007669"/>
    <property type="project" value="UniProtKB-KW"/>
</dbReference>
<dbReference type="EMBL" id="JAWDKD010000013">
    <property type="protein sequence ID" value="MDV0446850.1"/>
    <property type="molecule type" value="Genomic_DNA"/>
</dbReference>
<dbReference type="GO" id="GO:0008942">
    <property type="term" value="F:nitrite reductase [NAD(P)H] activity"/>
    <property type="evidence" value="ECO:0007669"/>
    <property type="project" value="UniProtKB-EC"/>
</dbReference>
<evidence type="ECO:0000256" key="4">
    <source>
        <dbReference type="ARBA" id="ARBA00023014"/>
    </source>
</evidence>
<evidence type="ECO:0000256" key="3">
    <source>
        <dbReference type="ARBA" id="ARBA00023004"/>
    </source>
</evidence>
<protein>
    <submittedName>
        <fullName evidence="7">Nitrite reductase [NAD(P)H]</fullName>
        <ecNumber evidence="7">1.7.1.4</ecNumber>
    </submittedName>
</protein>
<sequence>MEKLTPEQITAAKSKGFLQNRNTTNFSGRIVVPGGVYTAEQLAQISECAKRFGNGKIAMTTRQSAEIVGIPYENIEPAREYINGLNSGIFFGGTGPKMRPISACKGTTCVFGGCDTQGIAQKLHQIYFVDRLGETFPAKVKIAVGGCPNNCVKPDLNDIGIVAKRQKGETKYQIYVGGIWGRKTRVGTPVSKLIEEEEILPMVDQILAWYAKNANPKERLGFLIERVGIEDLENALFSEK</sequence>
<evidence type="ECO:0000256" key="1">
    <source>
        <dbReference type="ARBA" id="ARBA00022485"/>
    </source>
</evidence>
<accession>A0AAE4MHT3</accession>
<dbReference type="GO" id="GO:0016002">
    <property type="term" value="F:sulfite reductase activity"/>
    <property type="evidence" value="ECO:0007669"/>
    <property type="project" value="TreeGrafter"/>
</dbReference>
<dbReference type="InterPro" id="IPR006067">
    <property type="entry name" value="NO2/SO3_Rdtase_4Fe4S_dom"/>
</dbReference>
<keyword evidence="2" id="KW-0479">Metal-binding</keyword>
<dbReference type="Pfam" id="PF01077">
    <property type="entry name" value="NIR_SIR"/>
    <property type="match status" value="1"/>
</dbReference>
<dbReference type="InterPro" id="IPR045854">
    <property type="entry name" value="NO2/SO3_Rdtase_4Fe4S_sf"/>
</dbReference>
<dbReference type="PANTHER" id="PTHR11493">
    <property type="entry name" value="SULFITE REDUCTASE [NADPH] SUBUNIT BETA-RELATED"/>
    <property type="match status" value="1"/>
</dbReference>
<dbReference type="GO" id="GO:0000103">
    <property type="term" value="P:sulfate assimilation"/>
    <property type="evidence" value="ECO:0007669"/>
    <property type="project" value="TreeGrafter"/>
</dbReference>
<dbReference type="PANTHER" id="PTHR11493:SF54">
    <property type="entry name" value="ANAEROBIC SULFITE REDUCTASE SUBUNIT C"/>
    <property type="match status" value="1"/>
</dbReference>
<dbReference type="Gene3D" id="3.90.480.10">
    <property type="entry name" value="Sulfite Reductase Hemoprotein,Domain 2"/>
    <property type="match status" value="1"/>
</dbReference>
<gene>
    <name evidence="7" type="primary">nasD_1</name>
    <name evidence="7" type="ORF">MsAg5_07090</name>
</gene>
<evidence type="ECO:0000259" key="6">
    <source>
        <dbReference type="Pfam" id="PF03460"/>
    </source>
</evidence>
<proteinExistence type="predicted"/>
<dbReference type="SUPFAM" id="SSF55124">
    <property type="entry name" value="Nitrite/Sulfite reductase N-terminal domain-like"/>
    <property type="match status" value="1"/>
</dbReference>
<dbReference type="GO" id="GO:0009337">
    <property type="term" value="C:sulfite reductase complex (NADPH)"/>
    <property type="evidence" value="ECO:0007669"/>
    <property type="project" value="TreeGrafter"/>
</dbReference>
<reference evidence="7" key="1">
    <citation type="submission" date="2023-06" db="EMBL/GenBank/DDBJ databases">
        <title>Genome sequence of Methanosarcinaceae archaeon Ag5.</title>
        <authorList>
            <person name="Protasov E."/>
            <person name="Platt K."/>
            <person name="Poehlein A."/>
            <person name="Daniel R."/>
            <person name="Brune A."/>
        </authorList>
    </citation>
    <scope>NUCLEOTIDE SEQUENCE</scope>
    <source>
        <strain evidence="7">Ag5</strain>
    </source>
</reference>
<feature type="domain" description="Nitrite/sulphite reductase 4Fe-4S" evidence="5">
    <location>
        <begin position="95"/>
        <end position="236"/>
    </location>
</feature>
<dbReference type="Gene3D" id="3.30.413.10">
    <property type="entry name" value="Sulfite Reductase Hemoprotein, domain 1"/>
    <property type="match status" value="1"/>
</dbReference>
<keyword evidence="8" id="KW-1185">Reference proteome</keyword>
<keyword evidence="7" id="KW-0560">Oxidoreductase</keyword>
<dbReference type="AlphaFoldDB" id="A0AAE4MHT3"/>
<dbReference type="Pfam" id="PF03460">
    <property type="entry name" value="NIR_SIR_ferr"/>
    <property type="match status" value="1"/>
</dbReference>
<dbReference type="InterPro" id="IPR045169">
    <property type="entry name" value="NO2/SO3_Rdtase_4Fe4S_prot"/>
</dbReference>
<dbReference type="GO" id="GO:0051539">
    <property type="term" value="F:4 iron, 4 sulfur cluster binding"/>
    <property type="evidence" value="ECO:0007669"/>
    <property type="project" value="UniProtKB-KW"/>
</dbReference>
<evidence type="ECO:0000313" key="8">
    <source>
        <dbReference type="Proteomes" id="UP001271789"/>
    </source>
</evidence>
<dbReference type="InterPro" id="IPR036136">
    <property type="entry name" value="Nit/Sulf_reduc_fer-like_dom_sf"/>
</dbReference>
<dbReference type="SUPFAM" id="SSF56014">
    <property type="entry name" value="Nitrite and sulphite reductase 4Fe-4S domain-like"/>
    <property type="match status" value="1"/>
</dbReference>
<organism evidence="7 8">
    <name type="scientific">Methanolapillus africanus</name>
    <dbReference type="NCBI Taxonomy" id="3028297"/>
    <lineage>
        <taxon>Archaea</taxon>
        <taxon>Methanobacteriati</taxon>
        <taxon>Methanobacteriota</taxon>
        <taxon>Stenosarchaea group</taxon>
        <taxon>Methanomicrobia</taxon>
        <taxon>Methanosarcinales</taxon>
        <taxon>Methanosarcinaceae</taxon>
        <taxon>Methanolapillus</taxon>
    </lineage>
</organism>
<dbReference type="EC" id="1.7.1.4" evidence="7"/>
<feature type="domain" description="Nitrite/Sulfite reductase ferredoxin-like" evidence="6">
    <location>
        <begin position="22"/>
        <end position="82"/>
    </location>
</feature>
<dbReference type="Proteomes" id="UP001271789">
    <property type="component" value="Unassembled WGS sequence"/>
</dbReference>
<evidence type="ECO:0000313" key="7">
    <source>
        <dbReference type="EMBL" id="MDV0446850.1"/>
    </source>
</evidence>
<keyword evidence="4" id="KW-0411">Iron-sulfur</keyword>
<dbReference type="GO" id="GO:0050311">
    <property type="term" value="F:sulfite reductase (ferredoxin) activity"/>
    <property type="evidence" value="ECO:0007669"/>
    <property type="project" value="TreeGrafter"/>
</dbReference>
<evidence type="ECO:0000259" key="5">
    <source>
        <dbReference type="Pfam" id="PF01077"/>
    </source>
</evidence>
<keyword evidence="1" id="KW-0004">4Fe-4S</keyword>
<dbReference type="GO" id="GO:0020037">
    <property type="term" value="F:heme binding"/>
    <property type="evidence" value="ECO:0007669"/>
    <property type="project" value="InterPro"/>
</dbReference>